<reference evidence="1" key="1">
    <citation type="submission" date="2015-06" db="UniProtKB">
        <authorList>
            <consortium name="EnsemblPlants"/>
        </authorList>
    </citation>
    <scope>IDENTIFICATION</scope>
</reference>
<dbReference type="PANTHER" id="PTHR34223:SF59">
    <property type="entry name" value="F-BOX DOMAIN-CONTAINING PROTEIN"/>
    <property type="match status" value="1"/>
</dbReference>
<name>R7W3G6_AEGTA</name>
<organism evidence="1">
    <name type="scientific">Aegilops tauschii</name>
    <name type="common">Tausch's goatgrass</name>
    <name type="synonym">Aegilops squarrosa</name>
    <dbReference type="NCBI Taxonomy" id="37682"/>
    <lineage>
        <taxon>Eukaryota</taxon>
        <taxon>Viridiplantae</taxon>
        <taxon>Streptophyta</taxon>
        <taxon>Embryophyta</taxon>
        <taxon>Tracheophyta</taxon>
        <taxon>Spermatophyta</taxon>
        <taxon>Magnoliopsida</taxon>
        <taxon>Liliopsida</taxon>
        <taxon>Poales</taxon>
        <taxon>Poaceae</taxon>
        <taxon>BOP clade</taxon>
        <taxon>Pooideae</taxon>
        <taxon>Triticodae</taxon>
        <taxon>Triticeae</taxon>
        <taxon>Triticinae</taxon>
        <taxon>Aegilops</taxon>
    </lineage>
</organism>
<dbReference type="SUPFAM" id="SSF52047">
    <property type="entry name" value="RNI-like"/>
    <property type="match status" value="1"/>
</dbReference>
<dbReference type="InterPro" id="IPR036047">
    <property type="entry name" value="F-box-like_dom_sf"/>
</dbReference>
<dbReference type="SUPFAM" id="SSF81383">
    <property type="entry name" value="F-box domain"/>
    <property type="match status" value="1"/>
</dbReference>
<dbReference type="Gene3D" id="3.80.10.10">
    <property type="entry name" value="Ribonuclease Inhibitor"/>
    <property type="match status" value="1"/>
</dbReference>
<protein>
    <recommendedName>
        <fullName evidence="2">F-box domain-containing protein</fullName>
    </recommendedName>
</protein>
<dbReference type="AlphaFoldDB" id="R7W3G6"/>
<evidence type="ECO:0008006" key="2">
    <source>
        <dbReference type="Google" id="ProtNLM"/>
    </source>
</evidence>
<evidence type="ECO:0000313" key="1">
    <source>
        <dbReference type="EnsemblPlants" id="EMT14617"/>
    </source>
</evidence>
<dbReference type="InterPro" id="IPR053197">
    <property type="entry name" value="F-box_SCFL_complex_component"/>
</dbReference>
<proteinExistence type="predicted"/>
<dbReference type="EnsemblPlants" id="EMT14617">
    <property type="protein sequence ID" value="EMT14617"/>
    <property type="gene ID" value="F775_23517"/>
</dbReference>
<dbReference type="InterPro" id="IPR032675">
    <property type="entry name" value="LRR_dom_sf"/>
</dbReference>
<sequence>MDTGDRLGDLTDDILWHVLSFLSANEALQTCVLDTRWRDLWRHTTSLLFIFDGSMFPRYKRFEQLVKLVIHLRGESPLVTCKIDAYPDDDPEHTFTNTKLLIDYALVCKAEELVVRAADIRYDIPMFDVPLNLISQHLKTLHLERVNLDHSDLKFSGCPVLEDLSIQLCSIRAGEISSMSLKRLSITNVCYLRHDVRIRICAPGLISLQLDDFEGLTPCLENMPLLETAYVGLGDGCYDFCRDGQADCNYPYCGCHFYPVNNGVLLGGLSNVGKLELIAVPKMFIYKWDLEGCPIFCKLRTLLLNEWFTTIGLVCILQHSPLLEMLTLRLGNTESLTGEMGVQEMIQKSFVCAHLKVVNIECKELWEPPSRSQEHAAINTITGGFRPPAIHLAPPLHPPPPELD</sequence>
<accession>R7W3G6</accession>
<dbReference type="PANTHER" id="PTHR34223">
    <property type="entry name" value="OS11G0201299 PROTEIN"/>
    <property type="match status" value="1"/>
</dbReference>